<keyword evidence="2" id="KW-1185">Reference proteome</keyword>
<dbReference type="EMBL" id="JARTCD010000120">
    <property type="protein sequence ID" value="KAJ8652071.1"/>
    <property type="molecule type" value="Genomic_DNA"/>
</dbReference>
<comment type="caution">
    <text evidence="1">The sequence shown here is derived from an EMBL/GenBank/DDBJ whole genome shotgun (WGS) entry which is preliminary data.</text>
</comment>
<dbReference type="GeneID" id="83219676"/>
<evidence type="ECO:0000313" key="2">
    <source>
        <dbReference type="Proteomes" id="UP001234581"/>
    </source>
</evidence>
<proteinExistence type="predicted"/>
<name>A0AAD7XTB6_9FUNG</name>
<dbReference type="Gene3D" id="1.10.260.100">
    <property type="match status" value="1"/>
</dbReference>
<sequence length="162" mass="17702">MFTRVSTTLLQRASVRHGALAAARMQTHRPRMMAASFHASSRFAASASDPFQSASSHPVMQKIGANPKVMEQLAEFTMLLQKKGIDVQGKQPGFSEMMKIMNDPEIKASVQKLAQEMQAAGIQLDMQTIAEIQNSLEDVKKGQGNDDEGGGVMGKMKGFFKK</sequence>
<accession>A0AAD7XTB6</accession>
<dbReference type="Proteomes" id="UP001234581">
    <property type="component" value="Unassembled WGS sequence"/>
</dbReference>
<evidence type="ECO:0000313" key="1">
    <source>
        <dbReference type="EMBL" id="KAJ8652071.1"/>
    </source>
</evidence>
<gene>
    <name evidence="1" type="ORF">O0I10_012302</name>
</gene>
<dbReference type="AlphaFoldDB" id="A0AAD7XTB6"/>
<protein>
    <submittedName>
        <fullName evidence="1">Uncharacterized protein</fullName>
    </submittedName>
</protein>
<reference evidence="1 2" key="1">
    <citation type="submission" date="2023-03" db="EMBL/GenBank/DDBJ databases">
        <title>Genome sequence of Lichtheimia ornata CBS 291.66.</title>
        <authorList>
            <person name="Mohabir J.T."/>
            <person name="Shea T.P."/>
            <person name="Kurbessoian T."/>
            <person name="Berby B."/>
            <person name="Fontaine J."/>
            <person name="Livny J."/>
            <person name="Gnirke A."/>
            <person name="Stajich J.E."/>
            <person name="Cuomo C.A."/>
        </authorList>
    </citation>
    <scope>NUCLEOTIDE SEQUENCE [LARGE SCALE GENOMIC DNA]</scope>
    <source>
        <strain evidence="1">CBS 291.66</strain>
    </source>
</reference>
<organism evidence="1 2">
    <name type="scientific">Lichtheimia ornata</name>
    <dbReference type="NCBI Taxonomy" id="688661"/>
    <lineage>
        <taxon>Eukaryota</taxon>
        <taxon>Fungi</taxon>
        <taxon>Fungi incertae sedis</taxon>
        <taxon>Mucoromycota</taxon>
        <taxon>Mucoromycotina</taxon>
        <taxon>Mucoromycetes</taxon>
        <taxon>Mucorales</taxon>
        <taxon>Lichtheimiaceae</taxon>
        <taxon>Lichtheimia</taxon>
    </lineage>
</organism>
<dbReference type="RefSeq" id="XP_058336985.1">
    <property type="nucleotide sequence ID" value="XM_058492235.1"/>
</dbReference>